<keyword evidence="6" id="KW-1133">Transmembrane helix</keyword>
<keyword evidence="3 5" id="KW-0067">ATP-binding</keyword>
<dbReference type="SMART" id="SM00843">
    <property type="entry name" value="Ftsk_gamma"/>
    <property type="match status" value="1"/>
</dbReference>
<evidence type="ECO:0000256" key="3">
    <source>
        <dbReference type="ARBA" id="ARBA00022840"/>
    </source>
</evidence>
<dbReference type="InterPro" id="IPR002543">
    <property type="entry name" value="FtsK_dom"/>
</dbReference>
<dbReference type="PANTHER" id="PTHR22683:SF41">
    <property type="entry name" value="DNA TRANSLOCASE FTSK"/>
    <property type="match status" value="1"/>
</dbReference>
<comment type="similarity">
    <text evidence="1">Belongs to the FtsK/SpoIIIE/SftA family.</text>
</comment>
<dbReference type="GO" id="GO:0003677">
    <property type="term" value="F:DNA binding"/>
    <property type="evidence" value="ECO:0007669"/>
    <property type="project" value="UniProtKB-KW"/>
</dbReference>
<dbReference type="InterPro" id="IPR041027">
    <property type="entry name" value="FtsK_alpha"/>
</dbReference>
<reference evidence="8 9" key="1">
    <citation type="journal article" date="2016" name="Nat. Commun.">
        <title>Thousands of microbial genomes shed light on interconnected biogeochemical processes in an aquifer system.</title>
        <authorList>
            <person name="Anantharaman K."/>
            <person name="Brown C.T."/>
            <person name="Hug L.A."/>
            <person name="Sharon I."/>
            <person name="Castelle C.J."/>
            <person name="Probst A.J."/>
            <person name="Thomas B.C."/>
            <person name="Singh A."/>
            <person name="Wilkins M.J."/>
            <person name="Karaoz U."/>
            <person name="Brodie E.L."/>
            <person name="Williams K.H."/>
            <person name="Hubbard S.S."/>
            <person name="Banfield J.F."/>
        </authorList>
    </citation>
    <scope>NUCLEOTIDE SEQUENCE [LARGE SCALE GENOMIC DNA]</scope>
</reference>
<evidence type="ECO:0000256" key="2">
    <source>
        <dbReference type="ARBA" id="ARBA00022741"/>
    </source>
</evidence>
<dbReference type="EMBL" id="MHQK01000010">
    <property type="protein sequence ID" value="OHA02086.1"/>
    <property type="molecule type" value="Genomic_DNA"/>
</dbReference>
<dbReference type="InterPro" id="IPR036388">
    <property type="entry name" value="WH-like_DNA-bd_sf"/>
</dbReference>
<evidence type="ECO:0000259" key="7">
    <source>
        <dbReference type="PROSITE" id="PS50901"/>
    </source>
</evidence>
<feature type="transmembrane region" description="Helical" evidence="6">
    <location>
        <begin position="96"/>
        <end position="118"/>
    </location>
</feature>
<evidence type="ECO:0000256" key="1">
    <source>
        <dbReference type="ARBA" id="ARBA00006474"/>
    </source>
</evidence>
<dbReference type="PANTHER" id="PTHR22683">
    <property type="entry name" value="SPORULATION PROTEIN RELATED"/>
    <property type="match status" value="1"/>
</dbReference>
<dbReference type="InterPro" id="IPR027417">
    <property type="entry name" value="P-loop_NTPase"/>
</dbReference>
<comment type="caution">
    <text evidence="8">The sequence shown here is derived from an EMBL/GenBank/DDBJ whole genome shotgun (WGS) entry which is preliminary data.</text>
</comment>
<sequence length="719" mass="78514">MSKKERQAKDKQSGHIKKKKRWHDDLSLETKKSIWALALFVIAAIMILAWFGRAGAVGGYLFEGLSAMLGKGYLLAPVSFAFGGTALMLSMRNRLYASVLIGAGCFLIFSLGIIELIWQEKTGGYIGFAVSYPLQRLLDFWASLLILAALDLAAVLIAFNIPLWARGEDTDEDEEEIEKEETVIVNVRDSLKGMAENVVRAVTPKASPELIPAASGAFTKHEDEFLVAKRLPRYAYKRPPLDLLNSDKGKPSSGDIKANANIIQRTLENFGVQVEMSEVSVGPTVTQYTLKPAEGVKLSRIVALQNDLSLALAAHPIRVEAPIPGKSLVGIEVPNRSIALVGLRSLLEDTRYQQSAAPLLFTLGRDVTGSAVHADLAKMPHLMIAGSTGSGKSVSMHTIIVSYLYRNPPEVVRFIMIDPKRVELSMYNGIPHLLTPAITDSKKTIQALRWAVREMERRYELLEERGARDLVSYNLKTAEAEEDEEGPMPYLVVIVDELADLMVAFPREIEGSVVRLAQMARAVGIHLILTTQRPSVEVITGLIKANITSRVAFQTGSQIDSRTIIDIAGAEKLLGNGDMLFLAGDTAKPRRIQGAFVSESEVRKVVDFLKKEVEAPVYDEAITEMKVNSAGIFGGAFDEADDEMYEEAKEIVIESGKASTSFLQRRLKLGYARAARIMDLLEENGIVGPGSGAKPRDVLVGRGGSSADAEIGDDAGNTF</sequence>
<dbReference type="SMART" id="SM00382">
    <property type="entry name" value="AAA"/>
    <property type="match status" value="1"/>
</dbReference>
<dbReference type="InterPro" id="IPR003593">
    <property type="entry name" value="AAA+_ATPase"/>
</dbReference>
<protein>
    <recommendedName>
        <fullName evidence="7">FtsK domain-containing protein</fullName>
    </recommendedName>
</protein>
<dbReference type="InterPro" id="IPR018541">
    <property type="entry name" value="Ftsk_gamma"/>
</dbReference>
<evidence type="ECO:0000256" key="5">
    <source>
        <dbReference type="PROSITE-ProRule" id="PRU00289"/>
    </source>
</evidence>
<dbReference type="AlphaFoldDB" id="A0A1G2KRP0"/>
<feature type="binding site" evidence="5">
    <location>
        <begin position="386"/>
        <end position="393"/>
    </location>
    <ligand>
        <name>ATP</name>
        <dbReference type="ChEBI" id="CHEBI:30616"/>
    </ligand>
</feature>
<evidence type="ECO:0000313" key="8">
    <source>
        <dbReference type="EMBL" id="OHA02086.1"/>
    </source>
</evidence>
<keyword evidence="4" id="KW-0238">DNA-binding</keyword>
<feature type="transmembrane region" description="Helical" evidence="6">
    <location>
        <begin position="34"/>
        <end position="52"/>
    </location>
</feature>
<dbReference type="GO" id="GO:0005524">
    <property type="term" value="F:ATP binding"/>
    <property type="evidence" value="ECO:0007669"/>
    <property type="project" value="UniProtKB-UniRule"/>
</dbReference>
<dbReference type="Pfam" id="PF09397">
    <property type="entry name" value="FtsK_gamma"/>
    <property type="match status" value="1"/>
</dbReference>
<organism evidence="8 9">
    <name type="scientific">Candidatus Sungbacteria bacterium RIFCSPHIGHO2_02_FULL_49_20</name>
    <dbReference type="NCBI Taxonomy" id="1802272"/>
    <lineage>
        <taxon>Bacteria</taxon>
        <taxon>Candidatus Sungiibacteriota</taxon>
    </lineage>
</organism>
<dbReference type="PROSITE" id="PS50901">
    <property type="entry name" value="FTSK"/>
    <property type="match status" value="1"/>
</dbReference>
<dbReference type="CDD" id="cd01127">
    <property type="entry name" value="TrwB_TraG_TraD_VirD4"/>
    <property type="match status" value="1"/>
</dbReference>
<feature type="transmembrane region" description="Helical" evidence="6">
    <location>
        <begin position="72"/>
        <end position="89"/>
    </location>
</feature>
<dbReference type="Pfam" id="PF01580">
    <property type="entry name" value="FtsK_SpoIIIE"/>
    <property type="match status" value="1"/>
</dbReference>
<keyword evidence="2 5" id="KW-0547">Nucleotide-binding</keyword>
<dbReference type="InterPro" id="IPR036259">
    <property type="entry name" value="MFS_trans_sf"/>
</dbReference>
<name>A0A1G2KRP0_9BACT</name>
<dbReference type="Gene3D" id="1.10.10.10">
    <property type="entry name" value="Winged helix-like DNA-binding domain superfamily/Winged helix DNA-binding domain"/>
    <property type="match status" value="1"/>
</dbReference>
<evidence type="ECO:0000256" key="4">
    <source>
        <dbReference type="ARBA" id="ARBA00023125"/>
    </source>
</evidence>
<dbReference type="Proteomes" id="UP000178710">
    <property type="component" value="Unassembled WGS sequence"/>
</dbReference>
<keyword evidence="6" id="KW-0472">Membrane</keyword>
<dbReference type="Gene3D" id="3.40.50.300">
    <property type="entry name" value="P-loop containing nucleotide triphosphate hydrolases"/>
    <property type="match status" value="1"/>
</dbReference>
<dbReference type="SUPFAM" id="SSF103473">
    <property type="entry name" value="MFS general substrate transporter"/>
    <property type="match status" value="1"/>
</dbReference>
<dbReference type="InterPro" id="IPR036390">
    <property type="entry name" value="WH_DNA-bd_sf"/>
</dbReference>
<dbReference type="SUPFAM" id="SSF46785">
    <property type="entry name" value="Winged helix' DNA-binding domain"/>
    <property type="match status" value="1"/>
</dbReference>
<proteinExistence type="inferred from homology"/>
<dbReference type="Pfam" id="PF17854">
    <property type="entry name" value="FtsK_alpha"/>
    <property type="match status" value="1"/>
</dbReference>
<evidence type="ECO:0000256" key="6">
    <source>
        <dbReference type="SAM" id="Phobius"/>
    </source>
</evidence>
<accession>A0A1G2KRP0</accession>
<keyword evidence="6" id="KW-0812">Transmembrane</keyword>
<dbReference type="Gene3D" id="3.30.980.40">
    <property type="match status" value="1"/>
</dbReference>
<feature type="domain" description="FtsK" evidence="7">
    <location>
        <begin position="369"/>
        <end position="562"/>
    </location>
</feature>
<dbReference type="SUPFAM" id="SSF52540">
    <property type="entry name" value="P-loop containing nucleoside triphosphate hydrolases"/>
    <property type="match status" value="1"/>
</dbReference>
<gene>
    <name evidence="8" type="ORF">A3C12_02530</name>
</gene>
<evidence type="ECO:0000313" key="9">
    <source>
        <dbReference type="Proteomes" id="UP000178710"/>
    </source>
</evidence>
<dbReference type="InterPro" id="IPR050206">
    <property type="entry name" value="FtsK/SpoIIIE/SftA"/>
</dbReference>